<sequence length="142" mass="15667">MDLKTSMRHKPVARVTLAKHASVATEDYSSLFRSDTNRAPYTQAPLSTSQTKALITLDRQLRVGPGRILAQAVVDLLVPMPLSWVLLATLDAHRLIKRAVFEPFPDPQQSMILDGSRSLSPLRNKLRGCDRLPGCPRGLDPG</sequence>
<name>A0ABY2JLQ4_9MICO</name>
<proteinExistence type="predicted"/>
<evidence type="ECO:0000313" key="2">
    <source>
        <dbReference type="Proteomes" id="UP000297851"/>
    </source>
</evidence>
<evidence type="ECO:0008006" key="3">
    <source>
        <dbReference type="Google" id="ProtNLM"/>
    </source>
</evidence>
<keyword evidence="2" id="KW-1185">Reference proteome</keyword>
<reference evidence="1 2" key="1">
    <citation type="submission" date="2019-03" db="EMBL/GenBank/DDBJ databases">
        <title>Genomics of glacier-inhabiting Cryobacterium strains.</title>
        <authorList>
            <person name="Liu Q."/>
            <person name="Xin Y.-H."/>
        </authorList>
    </citation>
    <scope>NUCLEOTIDE SEQUENCE [LARGE SCALE GENOMIC DNA]</scope>
    <source>
        <strain evidence="1 2">TMT2-16</strain>
    </source>
</reference>
<dbReference type="RefSeq" id="WP_134371904.1">
    <property type="nucleotide sequence ID" value="NZ_SOGO01000008.1"/>
</dbReference>
<organism evidence="1 2">
    <name type="scientific">Cryobacterium sandaracinum</name>
    <dbReference type="NCBI Taxonomy" id="1259247"/>
    <lineage>
        <taxon>Bacteria</taxon>
        <taxon>Bacillati</taxon>
        <taxon>Actinomycetota</taxon>
        <taxon>Actinomycetes</taxon>
        <taxon>Micrococcales</taxon>
        <taxon>Microbacteriaceae</taxon>
        <taxon>Cryobacterium</taxon>
    </lineage>
</organism>
<evidence type="ECO:0000313" key="1">
    <source>
        <dbReference type="EMBL" id="TFD06387.1"/>
    </source>
</evidence>
<protein>
    <recommendedName>
        <fullName evidence="3">DUF393 domain-containing protein</fullName>
    </recommendedName>
</protein>
<gene>
    <name evidence="1" type="ORF">E3T25_02310</name>
</gene>
<dbReference type="Proteomes" id="UP000297851">
    <property type="component" value="Unassembled WGS sequence"/>
</dbReference>
<accession>A0ABY2JLQ4</accession>
<dbReference type="EMBL" id="SOGO01000008">
    <property type="protein sequence ID" value="TFD06387.1"/>
    <property type="molecule type" value="Genomic_DNA"/>
</dbReference>
<comment type="caution">
    <text evidence="1">The sequence shown here is derived from an EMBL/GenBank/DDBJ whole genome shotgun (WGS) entry which is preliminary data.</text>
</comment>